<dbReference type="PANTHER" id="PTHR12993">
    <property type="entry name" value="N-ACETYLGLUCOSAMINYL-PHOSPHATIDYLINOSITOL DE-N-ACETYLASE-RELATED"/>
    <property type="match status" value="1"/>
</dbReference>
<evidence type="ECO:0000313" key="1">
    <source>
        <dbReference type="EMBL" id="SHJ49096.1"/>
    </source>
</evidence>
<organism evidence="1 2">
    <name type="scientific">Anaerocolumna jejuensis DSM 15929</name>
    <dbReference type="NCBI Taxonomy" id="1121322"/>
    <lineage>
        <taxon>Bacteria</taxon>
        <taxon>Bacillati</taxon>
        <taxon>Bacillota</taxon>
        <taxon>Clostridia</taxon>
        <taxon>Lachnospirales</taxon>
        <taxon>Lachnospiraceae</taxon>
        <taxon>Anaerocolumna</taxon>
    </lineage>
</organism>
<protein>
    <submittedName>
        <fullName evidence="1">N-acetylglucosaminyl deacetylase, LmbE family</fullName>
    </submittedName>
</protein>
<dbReference type="InterPro" id="IPR024078">
    <property type="entry name" value="LmbE-like_dom_sf"/>
</dbReference>
<reference evidence="1 2" key="1">
    <citation type="submission" date="2016-11" db="EMBL/GenBank/DDBJ databases">
        <authorList>
            <person name="Jaros S."/>
            <person name="Januszkiewicz K."/>
            <person name="Wedrychowicz H."/>
        </authorList>
    </citation>
    <scope>NUCLEOTIDE SEQUENCE [LARGE SCALE GENOMIC DNA]</scope>
    <source>
        <strain evidence="1 2">DSM 15929</strain>
    </source>
</reference>
<sequence>MGINMNYLFVVAHPDDEVLGAGGTIKKLSEEGNRVEVCILCGEAKARKNRPKTAKLRQDIINCSKIIGVRKVYLGSFPNIEFNSVPHIRLVQFIEKILAVSEAEAVFTHHPADVNNDHYQTSLACQAAIRLFQRNPVIKPVKELLFMEIPSSTEWSLNSSLHSFTPNIFVEIKEAGLAKKIEALSQYEGVMREYPHPRSETAIRGLASYRGCQAGLLYAEGFELVFRREQ</sequence>
<dbReference type="STRING" id="1121322.SAMN02745136_00172"/>
<dbReference type="EMBL" id="FRAC01000006">
    <property type="protein sequence ID" value="SHJ49096.1"/>
    <property type="molecule type" value="Genomic_DNA"/>
</dbReference>
<dbReference type="PANTHER" id="PTHR12993:SF11">
    <property type="entry name" value="N-ACETYLGLUCOSAMINYL-PHOSPHATIDYLINOSITOL DE-N-ACETYLASE"/>
    <property type="match status" value="1"/>
</dbReference>
<dbReference type="Proteomes" id="UP000184386">
    <property type="component" value="Unassembled WGS sequence"/>
</dbReference>
<dbReference type="SUPFAM" id="SSF102588">
    <property type="entry name" value="LmbE-like"/>
    <property type="match status" value="1"/>
</dbReference>
<dbReference type="Gene3D" id="3.40.50.10320">
    <property type="entry name" value="LmbE-like"/>
    <property type="match status" value="1"/>
</dbReference>
<name>A0A1M6JR00_9FIRM</name>
<dbReference type="InterPro" id="IPR003737">
    <property type="entry name" value="GlcNAc_PI_deacetylase-related"/>
</dbReference>
<dbReference type="GO" id="GO:0016811">
    <property type="term" value="F:hydrolase activity, acting on carbon-nitrogen (but not peptide) bonds, in linear amides"/>
    <property type="evidence" value="ECO:0007669"/>
    <property type="project" value="TreeGrafter"/>
</dbReference>
<dbReference type="AlphaFoldDB" id="A0A1M6JR00"/>
<gene>
    <name evidence="1" type="ORF">SAMN02745136_00172</name>
</gene>
<proteinExistence type="predicted"/>
<dbReference type="Pfam" id="PF02585">
    <property type="entry name" value="PIG-L"/>
    <property type="match status" value="1"/>
</dbReference>
<evidence type="ECO:0000313" key="2">
    <source>
        <dbReference type="Proteomes" id="UP000184386"/>
    </source>
</evidence>
<accession>A0A1M6JR00</accession>
<keyword evidence="2" id="KW-1185">Reference proteome</keyword>